<protein>
    <recommendedName>
        <fullName evidence="4">ECF transporter S component</fullName>
    </recommendedName>
</protein>
<dbReference type="STRING" id="937334.SAMN05444406_10720"/>
<accession>A0A1I5UGF3</accession>
<feature type="transmembrane region" description="Helical" evidence="1">
    <location>
        <begin position="154"/>
        <end position="171"/>
    </location>
</feature>
<dbReference type="Proteomes" id="UP000198577">
    <property type="component" value="Unassembled WGS sequence"/>
</dbReference>
<proteinExistence type="predicted"/>
<evidence type="ECO:0000313" key="2">
    <source>
        <dbReference type="EMBL" id="SFP94310.1"/>
    </source>
</evidence>
<dbReference type="Gene3D" id="1.10.1760.20">
    <property type="match status" value="1"/>
</dbReference>
<dbReference type="InterPro" id="IPR024529">
    <property type="entry name" value="ECF_trnsprt_substrate-spec"/>
</dbReference>
<feature type="transmembrane region" description="Helical" evidence="1">
    <location>
        <begin position="114"/>
        <end position="134"/>
    </location>
</feature>
<keyword evidence="1" id="KW-0812">Transmembrane</keyword>
<dbReference type="Pfam" id="PF12822">
    <property type="entry name" value="ECF_trnsprt"/>
    <property type="match status" value="1"/>
</dbReference>
<name>A0A1I5UGF3_9FIRM</name>
<sequence length="178" mass="19179">MIINKTVNFIGRTAILLALAVLFQSLRLFMPIPSLVDQYVVGSLVNLCLIIAAVVVGIEGGLIVAILTPVIAFLQNVLANPIMVPFVALGNATIVVLVALLYRKNKYVALAAGALCKFLVLYITVVHVAIPFFMPNTPPQAKELMSLKFSWPQLITASIGGVLALIVLPMLERALERS</sequence>
<dbReference type="RefSeq" id="WP_025747517.1">
    <property type="nucleotide sequence ID" value="NZ_FOXR01000007.1"/>
</dbReference>
<dbReference type="EMBL" id="FOXR01000007">
    <property type="protein sequence ID" value="SFP94310.1"/>
    <property type="molecule type" value="Genomic_DNA"/>
</dbReference>
<evidence type="ECO:0000256" key="1">
    <source>
        <dbReference type="SAM" id="Phobius"/>
    </source>
</evidence>
<keyword evidence="1" id="KW-1133">Transmembrane helix</keyword>
<evidence type="ECO:0008006" key="4">
    <source>
        <dbReference type="Google" id="ProtNLM"/>
    </source>
</evidence>
<dbReference type="OrthoDB" id="9809154at2"/>
<organism evidence="2 3">
    <name type="scientific">Caldicoprobacter faecalis</name>
    <dbReference type="NCBI Taxonomy" id="937334"/>
    <lineage>
        <taxon>Bacteria</taxon>
        <taxon>Bacillati</taxon>
        <taxon>Bacillota</taxon>
        <taxon>Clostridia</taxon>
        <taxon>Caldicoprobacterales</taxon>
        <taxon>Caldicoprobacteraceae</taxon>
        <taxon>Caldicoprobacter</taxon>
    </lineage>
</organism>
<evidence type="ECO:0000313" key="3">
    <source>
        <dbReference type="Proteomes" id="UP000198577"/>
    </source>
</evidence>
<dbReference type="AlphaFoldDB" id="A0A1I5UGF3"/>
<gene>
    <name evidence="2" type="ORF">SAMN05444406_10720</name>
</gene>
<feature type="transmembrane region" description="Helical" evidence="1">
    <location>
        <begin position="6"/>
        <end position="23"/>
    </location>
</feature>
<keyword evidence="1" id="KW-0472">Membrane</keyword>
<feature type="transmembrane region" description="Helical" evidence="1">
    <location>
        <begin position="82"/>
        <end position="102"/>
    </location>
</feature>
<keyword evidence="3" id="KW-1185">Reference proteome</keyword>
<reference evidence="2 3" key="1">
    <citation type="submission" date="2016-10" db="EMBL/GenBank/DDBJ databases">
        <authorList>
            <person name="de Groot N.N."/>
        </authorList>
    </citation>
    <scope>NUCLEOTIDE SEQUENCE [LARGE SCALE GENOMIC DNA]</scope>
    <source>
        <strain evidence="2 3">DSM 20678</strain>
    </source>
</reference>
<dbReference type="GO" id="GO:0022857">
    <property type="term" value="F:transmembrane transporter activity"/>
    <property type="evidence" value="ECO:0007669"/>
    <property type="project" value="InterPro"/>
</dbReference>
<feature type="transmembrane region" description="Helical" evidence="1">
    <location>
        <begin position="44"/>
        <end position="70"/>
    </location>
</feature>